<reference evidence="3" key="1">
    <citation type="submission" date="2017-06" db="EMBL/GenBank/DDBJ databases">
        <title>Capnocytophaga spp. assemblies.</title>
        <authorList>
            <person name="Gulvik C.A."/>
        </authorList>
    </citation>
    <scope>NUCLEOTIDE SEQUENCE [LARGE SCALE GENOMIC DNA]</scope>
    <source>
        <strain evidence="3">H2177</strain>
    </source>
</reference>
<dbReference type="RefSeq" id="WP_095894998.1">
    <property type="nucleotide sequence ID" value="NZ_CP022387.1"/>
</dbReference>
<dbReference type="InterPro" id="IPR013320">
    <property type="entry name" value="ConA-like_dom_sf"/>
</dbReference>
<dbReference type="InterPro" id="IPR013728">
    <property type="entry name" value="BT_3987-like_N"/>
</dbReference>
<evidence type="ECO:0000313" key="3">
    <source>
        <dbReference type="Proteomes" id="UP000217348"/>
    </source>
</evidence>
<dbReference type="EMBL" id="CP022387">
    <property type="protein sequence ID" value="ATA88725.1"/>
    <property type="molecule type" value="Genomic_DNA"/>
</dbReference>
<dbReference type="Pfam" id="PF08522">
    <property type="entry name" value="BT_3987-like_N"/>
    <property type="match status" value="1"/>
</dbReference>
<name>A0A250FWA9_9FLAO</name>
<dbReference type="KEGG" id="csto:CGC58_02630"/>
<accession>A0A250FWA9</accession>
<proteinExistence type="predicted"/>
<evidence type="ECO:0000313" key="2">
    <source>
        <dbReference type="EMBL" id="ATA88725.1"/>
    </source>
</evidence>
<dbReference type="Gene3D" id="2.60.120.200">
    <property type="match status" value="1"/>
</dbReference>
<organism evidence="2 3">
    <name type="scientific">Capnocytophaga stomatis</name>
    <dbReference type="NCBI Taxonomy" id="1848904"/>
    <lineage>
        <taxon>Bacteria</taxon>
        <taxon>Pseudomonadati</taxon>
        <taxon>Bacteroidota</taxon>
        <taxon>Flavobacteriia</taxon>
        <taxon>Flavobacteriales</taxon>
        <taxon>Flavobacteriaceae</taxon>
        <taxon>Capnocytophaga</taxon>
    </lineage>
</organism>
<feature type="domain" description="BT-3987-like N-terminal" evidence="1">
    <location>
        <begin position="31"/>
        <end position="156"/>
    </location>
</feature>
<dbReference type="Proteomes" id="UP000217348">
    <property type="component" value="Chromosome"/>
</dbReference>
<dbReference type="Pfam" id="PF13385">
    <property type="entry name" value="Laminin_G_3"/>
    <property type="match status" value="1"/>
</dbReference>
<dbReference type="SUPFAM" id="SSF49899">
    <property type="entry name" value="Concanavalin A-like lectins/glucanases"/>
    <property type="match status" value="1"/>
</dbReference>
<sequence length="412" mass="46484">MKKIISNIALALLLLAGVGCQEKLDENARGFSNSAYMSTGSSVVDIDRKTGGEAEIEPRLASVATKDETITVSVSDFLKKYNEKNATGYRALPVEKVRLYELENPSNSSTNGTLTVKVKEGKVSSKIRVKIDTLGSRAFPLGNKYAVPLTISSSSVKVLSNKETVLTLQRPVIVSVAHVKDGYAPKIILDKSLPEMEEFSFQVFFMFDEFRAYSGRNYNMSLVNYGWYSRINQTDINLADKQRELSVDGVQLKTGTWYQVTYVRTKDHRTKIYLDGKHIRTFIMPNVVLKGGATVSIFNPQKSYSVPHILREVRFWNRALTEAQINADLYSPIDANTEGLIAYIPIDSKENGYKDITKYENVVEFHEATSRSKFGIQDGNKYHKVVPYEQYGIDKWYDNVIFPSQTLQQVEP</sequence>
<dbReference type="PROSITE" id="PS51257">
    <property type="entry name" value="PROKAR_LIPOPROTEIN"/>
    <property type="match status" value="1"/>
</dbReference>
<dbReference type="OrthoDB" id="1037816at2"/>
<evidence type="ECO:0000259" key="1">
    <source>
        <dbReference type="Pfam" id="PF08522"/>
    </source>
</evidence>
<dbReference type="GO" id="GO:0004553">
    <property type="term" value="F:hydrolase activity, hydrolyzing O-glycosyl compounds"/>
    <property type="evidence" value="ECO:0007669"/>
    <property type="project" value="UniProtKB-ARBA"/>
</dbReference>
<gene>
    <name evidence="2" type="ORF">CGC58_02630</name>
</gene>
<dbReference type="AlphaFoldDB" id="A0A250FWA9"/>
<protein>
    <recommendedName>
        <fullName evidence="1">BT-3987-like N-terminal domain-containing protein</fullName>
    </recommendedName>
</protein>
<dbReference type="GO" id="GO:0005975">
    <property type="term" value="P:carbohydrate metabolic process"/>
    <property type="evidence" value="ECO:0007669"/>
    <property type="project" value="UniProtKB-ARBA"/>
</dbReference>
<dbReference type="Gene3D" id="2.60.40.1740">
    <property type="entry name" value="hypothetical protein (bacova_03559)"/>
    <property type="match status" value="1"/>
</dbReference>